<dbReference type="Gene3D" id="3.40.710.10">
    <property type="entry name" value="DD-peptidase/beta-lactamase superfamily"/>
    <property type="match status" value="1"/>
</dbReference>
<evidence type="ECO:0000313" key="3">
    <source>
        <dbReference type="Proteomes" id="UP000886602"/>
    </source>
</evidence>
<feature type="chain" id="PRO_5038889299" description="Beta-lactamase-related domain-containing protein" evidence="1">
    <location>
        <begin position="23"/>
        <end position="423"/>
    </location>
</feature>
<dbReference type="InterPro" id="IPR012338">
    <property type="entry name" value="Beta-lactam/transpept-like"/>
</dbReference>
<name>A0A9D7F5R4_9RHOO</name>
<dbReference type="Proteomes" id="UP000886602">
    <property type="component" value="Unassembled WGS sequence"/>
</dbReference>
<feature type="signal peptide" evidence="1">
    <location>
        <begin position="1"/>
        <end position="22"/>
    </location>
</feature>
<gene>
    <name evidence="2" type="ORF">IPJ48_05550</name>
</gene>
<protein>
    <recommendedName>
        <fullName evidence="4">Beta-lactamase-related domain-containing protein</fullName>
    </recommendedName>
</protein>
<sequence length="423" mass="46927">MKFWLTLLPLLVLLTQASPAQASGQCAIESVKSNTQGTGPWIDRENWLAPENLRIGLQSASAFMPLLKMKGPVSAELLRPAPRQLQLDKIKASDPLDQQTRNIGFLLDTRLYADGILVLRNGRVWSEQYWHGLSAQQPRLLLAGSRPLLSLMGVLAVAQGKLWPDRSIIRHVPALSAQTGLRKLSLQRLLEANSRFNWSAQEIDDWQATSGWRSGKTGGDVRAWLNGPDRWEREFADDTQNTVDIEPDADLLTWALAESYRVPLAQVFCDNLLIKLRPENPVLWLTDAQGTELAGGLALSLRDFARIGQMLIEARNSSNRSKIPKWFIETLNASGGLRKTNSPALAGLKKGSEYRYGFVHLGGAPNRIAILGPYGNSLYVDFDRRLVIALFASYPRDLSAGMLATLEQVWEKLASATQPAGKR</sequence>
<proteinExistence type="predicted"/>
<dbReference type="SUPFAM" id="SSF56601">
    <property type="entry name" value="beta-lactamase/transpeptidase-like"/>
    <property type="match status" value="1"/>
</dbReference>
<dbReference type="AlphaFoldDB" id="A0A9D7F5R4"/>
<evidence type="ECO:0008006" key="4">
    <source>
        <dbReference type="Google" id="ProtNLM"/>
    </source>
</evidence>
<evidence type="ECO:0000313" key="2">
    <source>
        <dbReference type="EMBL" id="MBK7422590.1"/>
    </source>
</evidence>
<comment type="caution">
    <text evidence="2">The sequence shown here is derived from an EMBL/GenBank/DDBJ whole genome shotgun (WGS) entry which is preliminary data.</text>
</comment>
<organism evidence="2 3">
    <name type="scientific">Candidatus Propionivibrio dominans</name>
    <dbReference type="NCBI Taxonomy" id="2954373"/>
    <lineage>
        <taxon>Bacteria</taxon>
        <taxon>Pseudomonadati</taxon>
        <taxon>Pseudomonadota</taxon>
        <taxon>Betaproteobacteria</taxon>
        <taxon>Rhodocyclales</taxon>
        <taxon>Rhodocyclaceae</taxon>
        <taxon>Propionivibrio</taxon>
    </lineage>
</organism>
<accession>A0A9D7F5R4</accession>
<dbReference type="EMBL" id="JADJNC010000008">
    <property type="protein sequence ID" value="MBK7422590.1"/>
    <property type="molecule type" value="Genomic_DNA"/>
</dbReference>
<evidence type="ECO:0000256" key="1">
    <source>
        <dbReference type="SAM" id="SignalP"/>
    </source>
</evidence>
<keyword evidence="1" id="KW-0732">Signal</keyword>
<reference evidence="2" key="1">
    <citation type="submission" date="2020-10" db="EMBL/GenBank/DDBJ databases">
        <title>Connecting structure to function with the recovery of over 1000 high-quality activated sludge metagenome-assembled genomes encoding full-length rRNA genes using long-read sequencing.</title>
        <authorList>
            <person name="Singleton C.M."/>
            <person name="Petriglieri F."/>
            <person name="Kristensen J.M."/>
            <person name="Kirkegaard R.H."/>
            <person name="Michaelsen T.Y."/>
            <person name="Andersen M.H."/>
            <person name="Karst S.M."/>
            <person name="Dueholm M.S."/>
            <person name="Nielsen P.H."/>
            <person name="Albertsen M."/>
        </authorList>
    </citation>
    <scope>NUCLEOTIDE SEQUENCE</scope>
    <source>
        <strain evidence="2">EsbW_18-Q3-R4-48_MAXAC.044</strain>
    </source>
</reference>